<keyword evidence="3" id="KW-0547">Nucleotide-binding</keyword>
<gene>
    <name evidence="10" type="ORF">ACFQ3U_12055</name>
</gene>
<dbReference type="InterPro" id="IPR010737">
    <property type="entry name" value="4-carb_acid_sugar_kinase_N"/>
</dbReference>
<protein>
    <submittedName>
        <fullName evidence="10">Four-carbon acid sugar kinase family protein</fullName>
        <ecNumber evidence="10">2.7.1.-</ecNumber>
    </submittedName>
</protein>
<dbReference type="Gene3D" id="3.40.50.10840">
    <property type="entry name" value="Putative sugar-binding, N-terminal domain"/>
    <property type="match status" value="1"/>
</dbReference>
<feature type="compositionally biased region" description="Low complexity" evidence="7">
    <location>
        <begin position="493"/>
        <end position="507"/>
    </location>
</feature>
<evidence type="ECO:0000256" key="4">
    <source>
        <dbReference type="ARBA" id="ARBA00022777"/>
    </source>
</evidence>
<dbReference type="EMBL" id="JBHTLY010000005">
    <property type="protein sequence ID" value="MFD1202626.1"/>
    <property type="molecule type" value="Genomic_DNA"/>
</dbReference>
<dbReference type="Pfam" id="PF17042">
    <property type="entry name" value="NBD_C"/>
    <property type="match status" value="1"/>
</dbReference>
<dbReference type="GO" id="GO:0016301">
    <property type="term" value="F:kinase activity"/>
    <property type="evidence" value="ECO:0007669"/>
    <property type="project" value="UniProtKB-KW"/>
</dbReference>
<dbReference type="Pfam" id="PF07005">
    <property type="entry name" value="SBD_N"/>
    <property type="match status" value="1"/>
</dbReference>
<comment type="similarity">
    <text evidence="1">Belongs to the four-carbon acid sugar kinase family.</text>
</comment>
<evidence type="ECO:0000313" key="11">
    <source>
        <dbReference type="Proteomes" id="UP001597181"/>
    </source>
</evidence>
<keyword evidence="4 10" id="KW-0418">Kinase</keyword>
<keyword evidence="11" id="KW-1185">Reference proteome</keyword>
<evidence type="ECO:0000313" key="10">
    <source>
        <dbReference type="EMBL" id="MFD1202626.1"/>
    </source>
</evidence>
<feature type="region of interest" description="Disordered" evidence="7">
    <location>
        <begin position="485"/>
        <end position="507"/>
    </location>
</feature>
<evidence type="ECO:0000256" key="5">
    <source>
        <dbReference type="ARBA" id="ARBA00022840"/>
    </source>
</evidence>
<keyword evidence="2 10" id="KW-0808">Transferase</keyword>
<dbReference type="InterPro" id="IPR042213">
    <property type="entry name" value="NBD_C_sf"/>
</dbReference>
<name>A0ABW3TPF9_9MICO</name>
<keyword evidence="6" id="KW-0119">Carbohydrate metabolism</keyword>
<feature type="domain" description="Four-carbon acid sugar kinase nucleotide binding" evidence="9">
    <location>
        <begin position="311"/>
        <end position="473"/>
    </location>
</feature>
<reference evidence="11" key="1">
    <citation type="journal article" date="2019" name="Int. J. Syst. Evol. Microbiol.">
        <title>The Global Catalogue of Microorganisms (GCM) 10K type strain sequencing project: providing services to taxonomists for standard genome sequencing and annotation.</title>
        <authorList>
            <consortium name="The Broad Institute Genomics Platform"/>
            <consortium name="The Broad Institute Genome Sequencing Center for Infectious Disease"/>
            <person name="Wu L."/>
            <person name="Ma J."/>
        </authorList>
    </citation>
    <scope>NUCLEOTIDE SEQUENCE [LARGE SCALE GENOMIC DNA]</scope>
    <source>
        <strain evidence="11">CCUG 50213</strain>
    </source>
</reference>
<evidence type="ECO:0000256" key="3">
    <source>
        <dbReference type="ARBA" id="ARBA00022741"/>
    </source>
</evidence>
<evidence type="ECO:0000259" key="8">
    <source>
        <dbReference type="Pfam" id="PF07005"/>
    </source>
</evidence>
<proteinExistence type="inferred from homology"/>
<accession>A0ABW3TPF9</accession>
<dbReference type="Gene3D" id="3.40.980.20">
    <property type="entry name" value="Four-carbon acid sugar kinase, nucleotide binding domain"/>
    <property type="match status" value="1"/>
</dbReference>
<dbReference type="InterPro" id="IPR037051">
    <property type="entry name" value="4-carb_acid_sugar_kinase_N_sf"/>
</dbReference>
<dbReference type="RefSeq" id="WP_343960605.1">
    <property type="nucleotide sequence ID" value="NZ_BAAAKZ010000008.1"/>
</dbReference>
<evidence type="ECO:0000256" key="6">
    <source>
        <dbReference type="ARBA" id="ARBA00023277"/>
    </source>
</evidence>
<dbReference type="InterPro" id="IPR031475">
    <property type="entry name" value="NBD_C"/>
</dbReference>
<evidence type="ECO:0000259" key="9">
    <source>
        <dbReference type="Pfam" id="PF17042"/>
    </source>
</evidence>
<organism evidence="10 11">
    <name type="scientific">Leucobacter albus</name>
    <dbReference type="NCBI Taxonomy" id="272210"/>
    <lineage>
        <taxon>Bacteria</taxon>
        <taxon>Bacillati</taxon>
        <taxon>Actinomycetota</taxon>
        <taxon>Actinomycetes</taxon>
        <taxon>Micrococcales</taxon>
        <taxon>Microbacteriaceae</taxon>
        <taxon>Leucobacter</taxon>
    </lineage>
</organism>
<dbReference type="SUPFAM" id="SSF142764">
    <property type="entry name" value="YgbK-like"/>
    <property type="match status" value="1"/>
</dbReference>
<sequence length="507" mass="52490">MQLDTSRDASLESLLAGQPAVLEASADVVAEGVRRSGRVLIVLDDDPTGTQAVAGLPVLTAWHETDLGWALDTGAPAVYVVTNTRSLDAVAAERINREVVRAALLAAAPRGVELGWVSRGDSTLRGHFPLEPAAIAAELVAAGEPRPAGTVVVPAFPEAHRVTIDGVHYTRENGRWVPVGESEFARDATFGYRASRLVDWVAEKTAAAATRGGAVAAPVIELRLRTLRAGAEAVAEALRAAPPGAVIVADAVVEHDMRQLALGLEIVEAEGQSFMYRVGPPFVRARIGQAPSAPVAPRHAKPPAREGGGITVVGSHTALTTRQLDVLLRERPRATVVELDVPALIGEGGAGPAIRTAAQRCRAALASGDVILQTSRELVRAAGPEQSLAISRAVSDAIVEVMREIIARTTPAYVIAKGGITSSDVATRGLEIRRAEVAGSLFPGLVSVWLAASGPAAGVPYVVFPGNVGSDTHLAEAVAKLSGDVAAGSHEAPTPTSSPTSTLGREA</sequence>
<evidence type="ECO:0000256" key="2">
    <source>
        <dbReference type="ARBA" id="ARBA00022679"/>
    </source>
</evidence>
<evidence type="ECO:0000256" key="1">
    <source>
        <dbReference type="ARBA" id="ARBA00005715"/>
    </source>
</evidence>
<feature type="domain" description="Four-carbon acid sugar kinase N-terminal" evidence="8">
    <location>
        <begin position="40"/>
        <end position="285"/>
    </location>
</feature>
<comment type="caution">
    <text evidence="10">The sequence shown here is derived from an EMBL/GenBank/DDBJ whole genome shotgun (WGS) entry which is preliminary data.</text>
</comment>
<keyword evidence="5" id="KW-0067">ATP-binding</keyword>
<dbReference type="EC" id="2.7.1.-" evidence="10"/>
<dbReference type="Proteomes" id="UP001597181">
    <property type="component" value="Unassembled WGS sequence"/>
</dbReference>
<evidence type="ECO:0000256" key="7">
    <source>
        <dbReference type="SAM" id="MobiDB-lite"/>
    </source>
</evidence>